<dbReference type="GO" id="GO:0034355">
    <property type="term" value="P:NAD+ biosynthetic process via the salvage pathway"/>
    <property type="evidence" value="ECO:0007669"/>
    <property type="project" value="TreeGrafter"/>
</dbReference>
<dbReference type="Gene3D" id="3.20.140.10">
    <property type="entry name" value="nicotinate phosphoribosyltransferase"/>
    <property type="match status" value="2"/>
</dbReference>
<dbReference type="SUPFAM" id="SSF54675">
    <property type="entry name" value="Nicotinate/Quinolinate PRTase N-terminal domain-like"/>
    <property type="match status" value="1"/>
</dbReference>
<organism evidence="13 14">
    <name type="scientific">Perkinsus olseni</name>
    <name type="common">Perkinsus atlanticus</name>
    <dbReference type="NCBI Taxonomy" id="32597"/>
    <lineage>
        <taxon>Eukaryota</taxon>
        <taxon>Sar</taxon>
        <taxon>Alveolata</taxon>
        <taxon>Perkinsozoa</taxon>
        <taxon>Perkinsea</taxon>
        <taxon>Perkinsida</taxon>
        <taxon>Perkinsidae</taxon>
        <taxon>Perkinsus</taxon>
    </lineage>
</organism>
<evidence type="ECO:0000256" key="3">
    <source>
        <dbReference type="ARBA" id="ARBA00013236"/>
    </source>
</evidence>
<evidence type="ECO:0000256" key="9">
    <source>
        <dbReference type="ARBA" id="ARBA00048668"/>
    </source>
</evidence>
<evidence type="ECO:0000256" key="6">
    <source>
        <dbReference type="ARBA" id="ARBA00022642"/>
    </source>
</evidence>
<evidence type="ECO:0000259" key="11">
    <source>
        <dbReference type="Pfam" id="PF17767"/>
    </source>
</evidence>
<dbReference type="Pfam" id="PF17956">
    <property type="entry name" value="NAPRTase_C"/>
    <property type="match status" value="1"/>
</dbReference>
<dbReference type="Pfam" id="PF17767">
    <property type="entry name" value="NAPRTase_N"/>
    <property type="match status" value="1"/>
</dbReference>
<dbReference type="InterPro" id="IPR006405">
    <property type="entry name" value="Nic_PRibTrfase_pncB"/>
</dbReference>
<evidence type="ECO:0000256" key="5">
    <source>
        <dbReference type="ARBA" id="ARBA00022598"/>
    </source>
</evidence>
<reference evidence="13 14" key="1">
    <citation type="submission" date="2020-04" db="EMBL/GenBank/DDBJ databases">
        <title>Perkinsus olseni comparative genomics.</title>
        <authorList>
            <person name="Bogema D.R."/>
        </authorList>
    </citation>
    <scope>NUCLEOTIDE SEQUENCE [LARGE SCALE GENOMIC DNA]</scope>
    <source>
        <strain evidence="13">ATCC PRA-179</strain>
    </source>
</reference>
<dbReference type="InterPro" id="IPR013785">
    <property type="entry name" value="Aldolase_TIM"/>
</dbReference>
<keyword evidence="13" id="KW-0328">Glycosyltransferase</keyword>
<feature type="compositionally biased region" description="Low complexity" evidence="10">
    <location>
        <begin position="1"/>
        <end position="14"/>
    </location>
</feature>
<dbReference type="EC" id="6.3.4.21" evidence="3"/>
<gene>
    <name evidence="13" type="primary">NAPRT1_2</name>
    <name evidence="13" type="ORF">FOZ61_005223</name>
</gene>
<comment type="pathway">
    <text evidence="1">Cofactor biosynthesis; NAD(+) biosynthesis; nicotinate D-ribonucleotide from nicotinate: step 1/1.</text>
</comment>
<feature type="domain" description="Nicotinate phosphoribosyltransferase C-terminal" evidence="12">
    <location>
        <begin position="498"/>
        <end position="616"/>
    </location>
</feature>
<evidence type="ECO:0000256" key="7">
    <source>
        <dbReference type="ARBA" id="ARBA00022679"/>
    </source>
</evidence>
<evidence type="ECO:0000259" key="12">
    <source>
        <dbReference type="Pfam" id="PF17956"/>
    </source>
</evidence>
<dbReference type="GO" id="GO:0005829">
    <property type="term" value="C:cytosol"/>
    <property type="evidence" value="ECO:0007669"/>
    <property type="project" value="TreeGrafter"/>
</dbReference>
<evidence type="ECO:0000256" key="2">
    <source>
        <dbReference type="ARBA" id="ARBA00010897"/>
    </source>
</evidence>
<keyword evidence="4" id="KW-0597">Phosphoprotein</keyword>
<protein>
    <recommendedName>
        <fullName evidence="3">nicotinate phosphoribosyltransferase</fullName>
        <ecNumber evidence="3">6.3.4.21</ecNumber>
    </recommendedName>
</protein>
<dbReference type="NCBIfam" id="TIGR01513">
    <property type="entry name" value="NAPRTase_put"/>
    <property type="match status" value="1"/>
</dbReference>
<comment type="similarity">
    <text evidence="2">Belongs to the NAPRTase family.</text>
</comment>
<dbReference type="SUPFAM" id="SSF51690">
    <property type="entry name" value="Nicotinate/Quinolinate PRTase C-terminal domain-like"/>
    <property type="match status" value="1"/>
</dbReference>
<dbReference type="GO" id="GO:0004516">
    <property type="term" value="F:nicotinate phosphoribosyltransferase activity"/>
    <property type="evidence" value="ECO:0007669"/>
    <property type="project" value="UniProtKB-EC"/>
</dbReference>
<dbReference type="PANTHER" id="PTHR11098">
    <property type="entry name" value="NICOTINATE PHOSPHORIBOSYLTRANSFERASE"/>
    <property type="match status" value="1"/>
</dbReference>
<evidence type="ECO:0000256" key="4">
    <source>
        <dbReference type="ARBA" id="ARBA00022553"/>
    </source>
</evidence>
<keyword evidence="5" id="KW-0436">Ligase</keyword>
<keyword evidence="6" id="KW-0662">Pyridine nucleotide biosynthesis</keyword>
<evidence type="ECO:0000313" key="14">
    <source>
        <dbReference type="Proteomes" id="UP000570595"/>
    </source>
</evidence>
<dbReference type="AlphaFoldDB" id="A0A7J6LHT4"/>
<dbReference type="InterPro" id="IPR041619">
    <property type="entry name" value="NAPRTase_C"/>
</dbReference>
<evidence type="ECO:0000256" key="10">
    <source>
        <dbReference type="SAM" id="MobiDB-lite"/>
    </source>
</evidence>
<sequence length="632" mass="70337">MPSPTTTTTTNTASGHHHQHHHSSTGSINTQKDLSKLRSSSAIARGYQEDEDELGSPGLSWVHHGGKRCDPAMGTPHSDVVESTLTDLYQITMAYAYWQADKTEDHAVFDVYFRKCPFHGEFAVCAGIDEVVRFVNTFCFTPMNIEYLRTQLPTASDDFFQYLLTLDAKDVTIHAVREGDFVFPREPVLRVGGPLIVCQLLETGILNLLNFPCLVATQAARLRIAAGDSARLMEFGCRRAQGPDGALSASRYAYIGGFDATSNVKAGHAFDIPLGGTHAHAFVTSFHGLEDLDKPCRPPDTANPDSLAGRVRTRDFEQTCVQARIDLCIALGISVGMCNDGELVAFIRYAQAFPSAFLALVDTFETLSSGIPNFLSVALGLWRIARSQAIGIRLDSGDLAYLSIKTRELFIRAADAFASEGFTFIREANIVASNDINEDVMISLKEQKHSIDSFGIGTNLVTCQAQPALGMVYKLVELNGQPRMKLSQDLSKQGIPSRKALYRLYGRDGIPILDLMQGVDEPEPKPHERVFCRHLFDEQKRCYVNPERVKNMLVCIWDHGKASHLSLSPKTAGGDRPDIHSAREQFDKARRSFRQDHLRPVNPTPYKVSTSGKFFDFYRRFWQETVPVREFC</sequence>
<feature type="region of interest" description="Disordered" evidence="10">
    <location>
        <begin position="1"/>
        <end position="35"/>
    </location>
</feature>
<dbReference type="PANTHER" id="PTHR11098:SF1">
    <property type="entry name" value="NICOTINATE PHOSPHORIBOSYLTRANSFERASE"/>
    <property type="match status" value="1"/>
</dbReference>
<comment type="function">
    <text evidence="8">Catalyzes the first step in the biosynthesis of NAD from nicotinic acid, the ATP-dependent synthesis of beta-nicotinate D-ribonucleotide from nicotinate and 5-phospho-D-ribose 1-phosphate. Helps prevent cellular oxidative stress via its role in NAD biosynthesis.</text>
</comment>
<dbReference type="GO" id="GO:0016757">
    <property type="term" value="F:glycosyltransferase activity"/>
    <property type="evidence" value="ECO:0007669"/>
    <property type="project" value="UniProtKB-KW"/>
</dbReference>
<comment type="catalytic activity">
    <reaction evidence="9">
        <text>5-phospho-alpha-D-ribose 1-diphosphate + nicotinate + ATP + H2O = nicotinate beta-D-ribonucleotide + ADP + phosphate + diphosphate</text>
        <dbReference type="Rhea" id="RHEA:36163"/>
        <dbReference type="ChEBI" id="CHEBI:15377"/>
        <dbReference type="ChEBI" id="CHEBI:30616"/>
        <dbReference type="ChEBI" id="CHEBI:32544"/>
        <dbReference type="ChEBI" id="CHEBI:33019"/>
        <dbReference type="ChEBI" id="CHEBI:43474"/>
        <dbReference type="ChEBI" id="CHEBI:57502"/>
        <dbReference type="ChEBI" id="CHEBI:58017"/>
        <dbReference type="ChEBI" id="CHEBI:456216"/>
        <dbReference type="EC" id="6.3.4.21"/>
    </reaction>
</comment>
<dbReference type="CDD" id="cd01570">
    <property type="entry name" value="NAPRTase_A"/>
    <property type="match status" value="1"/>
</dbReference>
<comment type="caution">
    <text evidence="13">The sequence shown here is derived from an EMBL/GenBank/DDBJ whole genome shotgun (WGS) entry which is preliminary data.</text>
</comment>
<dbReference type="OrthoDB" id="193380at2759"/>
<feature type="domain" description="Nicotinate phosphoribosyltransferase N-terminal" evidence="11">
    <location>
        <begin position="85"/>
        <end position="210"/>
    </location>
</feature>
<dbReference type="UniPathway" id="UPA00253">
    <property type="reaction ID" value="UER00457"/>
</dbReference>
<dbReference type="EMBL" id="JABAHT010000292">
    <property type="protein sequence ID" value="KAF4658858.1"/>
    <property type="molecule type" value="Genomic_DNA"/>
</dbReference>
<dbReference type="InterPro" id="IPR007229">
    <property type="entry name" value="Nic_PRibTrfase-Fam"/>
</dbReference>
<evidence type="ECO:0000313" key="13">
    <source>
        <dbReference type="EMBL" id="KAF4658858.1"/>
    </source>
</evidence>
<proteinExistence type="inferred from homology"/>
<accession>A0A7J6LHT4</accession>
<dbReference type="Proteomes" id="UP000570595">
    <property type="component" value="Unassembled WGS sequence"/>
</dbReference>
<evidence type="ECO:0000256" key="1">
    <source>
        <dbReference type="ARBA" id="ARBA00004952"/>
    </source>
</evidence>
<evidence type="ECO:0000256" key="8">
    <source>
        <dbReference type="ARBA" id="ARBA00023426"/>
    </source>
</evidence>
<name>A0A7J6LHT4_PEROL</name>
<dbReference type="InterPro" id="IPR040727">
    <property type="entry name" value="NAPRTase_N"/>
</dbReference>
<keyword evidence="7 13" id="KW-0808">Transferase</keyword>
<dbReference type="Gene3D" id="3.20.20.70">
    <property type="entry name" value="Aldolase class I"/>
    <property type="match status" value="1"/>
</dbReference>
<dbReference type="InterPro" id="IPR036068">
    <property type="entry name" value="Nicotinate_pribotase-like_C"/>
</dbReference>